<dbReference type="InterPro" id="IPR011990">
    <property type="entry name" value="TPR-like_helical_dom_sf"/>
</dbReference>
<dbReference type="SUPFAM" id="SSF57850">
    <property type="entry name" value="RING/U-box"/>
    <property type="match status" value="1"/>
</dbReference>
<dbReference type="Pfam" id="PF08238">
    <property type="entry name" value="Sel1"/>
    <property type="match status" value="2"/>
</dbReference>
<protein>
    <recommendedName>
        <fullName evidence="5">RING-type domain-containing protein</fullName>
    </recommendedName>
</protein>
<dbReference type="InterPro" id="IPR050767">
    <property type="entry name" value="Sel1_AlgK"/>
</dbReference>
<evidence type="ECO:0000313" key="4">
    <source>
        <dbReference type="Proteomes" id="UP000266841"/>
    </source>
</evidence>
<dbReference type="Gene3D" id="1.25.40.10">
    <property type="entry name" value="Tetratricopeptide repeat domain"/>
    <property type="match status" value="1"/>
</dbReference>
<evidence type="ECO:0000313" key="3">
    <source>
        <dbReference type="EMBL" id="EJK54463.1"/>
    </source>
</evidence>
<dbReference type="CDD" id="cd16449">
    <property type="entry name" value="RING-HC"/>
    <property type="match status" value="1"/>
</dbReference>
<evidence type="ECO:0000256" key="2">
    <source>
        <dbReference type="SAM" id="MobiDB-lite"/>
    </source>
</evidence>
<dbReference type="PANTHER" id="PTHR11102:SF160">
    <property type="entry name" value="ERAD-ASSOCIATED E3 UBIQUITIN-PROTEIN LIGASE COMPONENT HRD3"/>
    <property type="match status" value="1"/>
</dbReference>
<feature type="compositionally biased region" description="Basic and acidic residues" evidence="2">
    <location>
        <begin position="59"/>
        <end position="75"/>
    </location>
</feature>
<gene>
    <name evidence="3" type="ORF">THAOC_25906</name>
</gene>
<dbReference type="PANTHER" id="PTHR11102">
    <property type="entry name" value="SEL-1-LIKE PROTEIN"/>
    <property type="match status" value="1"/>
</dbReference>
<evidence type="ECO:0008006" key="5">
    <source>
        <dbReference type="Google" id="ProtNLM"/>
    </source>
</evidence>
<organism evidence="3 4">
    <name type="scientific">Thalassiosira oceanica</name>
    <name type="common">Marine diatom</name>
    <dbReference type="NCBI Taxonomy" id="159749"/>
    <lineage>
        <taxon>Eukaryota</taxon>
        <taxon>Sar</taxon>
        <taxon>Stramenopiles</taxon>
        <taxon>Ochrophyta</taxon>
        <taxon>Bacillariophyta</taxon>
        <taxon>Coscinodiscophyceae</taxon>
        <taxon>Thalassiosirophycidae</taxon>
        <taxon>Thalassiosirales</taxon>
        <taxon>Thalassiosiraceae</taxon>
        <taxon>Thalassiosira</taxon>
    </lineage>
</organism>
<dbReference type="AlphaFoldDB" id="K0RL62"/>
<dbReference type="Proteomes" id="UP000266841">
    <property type="component" value="Unassembled WGS sequence"/>
</dbReference>
<dbReference type="SUPFAM" id="SSF81901">
    <property type="entry name" value="HCP-like"/>
    <property type="match status" value="1"/>
</dbReference>
<keyword evidence="4" id="KW-1185">Reference proteome</keyword>
<sequence>MVQNGHLGTSWCEWNMAMDYEHYGTLWIMPVGVWAPHGLVRVRLRDKAGDARSATSLPREMEEGRSGERHEDGERGVTGGDPPRDARFRTAKFGGLPVPRRPSPAGLPPQQLLLQHGDEHSAIALDDGGDSSGNEGDWPGEEDDASERASDDDDVVEVGCAAEAVARERIEPVGPDNGSAGAASQNDGGSAEGARYSERLLNEGHERWEGDRCPICFLFIGLPVGEHSTIHVCCMKSVCKGCAFSALQRGLWGCPFCRTQPAMDNASQLAKIQKRVHKRDADAINHLAGMNYLGHPGLTKDVPRAIELWKEAAELGSVDAHFNLGSKYYIGECVEKDKPRGVRRWQQAAMKGHVTSRHCLGLAELDNGNYELAVQHWMISANMGHQNSLNFIKEMFMGGQATKAQYAKALRGYGDAVEDMKSHQREEAKRLGL</sequence>
<comment type="caution">
    <text evidence="3">The sequence shown here is derived from an EMBL/GenBank/DDBJ whole genome shotgun (WGS) entry which is preliminary data.</text>
</comment>
<name>K0RL62_THAOC</name>
<reference evidence="3 4" key="1">
    <citation type="journal article" date="2012" name="Genome Biol.">
        <title>Genome and low-iron response of an oceanic diatom adapted to chronic iron limitation.</title>
        <authorList>
            <person name="Lommer M."/>
            <person name="Specht M."/>
            <person name="Roy A.S."/>
            <person name="Kraemer L."/>
            <person name="Andreson R."/>
            <person name="Gutowska M.A."/>
            <person name="Wolf J."/>
            <person name="Bergner S.V."/>
            <person name="Schilhabel M.B."/>
            <person name="Klostermeier U.C."/>
            <person name="Beiko R.G."/>
            <person name="Rosenstiel P."/>
            <person name="Hippler M."/>
            <person name="Laroche J."/>
        </authorList>
    </citation>
    <scope>NUCLEOTIDE SEQUENCE [LARGE SCALE GENOMIC DNA]</scope>
    <source>
        <strain evidence="3 4">CCMP1005</strain>
    </source>
</reference>
<dbReference type="EMBL" id="AGNL01035777">
    <property type="protein sequence ID" value="EJK54463.1"/>
    <property type="molecule type" value="Genomic_DNA"/>
</dbReference>
<comment type="similarity">
    <text evidence="1">Belongs to the sel-1 family.</text>
</comment>
<proteinExistence type="inferred from homology"/>
<feature type="compositionally biased region" description="Acidic residues" evidence="2">
    <location>
        <begin position="138"/>
        <end position="156"/>
    </location>
</feature>
<feature type="region of interest" description="Disordered" evidence="2">
    <location>
        <begin position="48"/>
        <end position="192"/>
    </location>
</feature>
<dbReference type="InterPro" id="IPR006597">
    <property type="entry name" value="Sel1-like"/>
</dbReference>
<accession>K0RL62</accession>
<dbReference type="SMART" id="SM00671">
    <property type="entry name" value="SEL1"/>
    <property type="match status" value="3"/>
</dbReference>
<evidence type="ECO:0000256" key="1">
    <source>
        <dbReference type="ARBA" id="ARBA00038101"/>
    </source>
</evidence>